<dbReference type="Proteomes" id="UP000887565">
    <property type="component" value="Unplaced"/>
</dbReference>
<keyword evidence="1" id="KW-1133">Transmembrane helix</keyword>
<dbReference type="WBParaSite" id="nRc.2.0.1.t28019-RA">
    <property type="protein sequence ID" value="nRc.2.0.1.t28019-RA"/>
    <property type="gene ID" value="nRc.2.0.1.g28019"/>
</dbReference>
<keyword evidence="1" id="KW-0812">Transmembrane</keyword>
<accession>A0A915JP41</accession>
<name>A0A915JP41_ROMCU</name>
<evidence type="ECO:0000313" key="3">
    <source>
        <dbReference type="WBParaSite" id="nRc.2.0.1.t28019-RA"/>
    </source>
</evidence>
<sequence length="101" mass="11503">MQFWGRTALRTIKGNFFNLIDSQMINNSSPKTVSSPGFFGRRFGTLLKTVCHCAAFTGVHFLVSLIFAIHVGKINASKSEMGKRNYLTFSELDFQEDWKYV</sequence>
<keyword evidence="1" id="KW-0472">Membrane</keyword>
<dbReference type="AlphaFoldDB" id="A0A915JP41"/>
<evidence type="ECO:0000313" key="2">
    <source>
        <dbReference type="Proteomes" id="UP000887565"/>
    </source>
</evidence>
<protein>
    <submittedName>
        <fullName evidence="3">Transmembrane protein</fullName>
    </submittedName>
</protein>
<keyword evidence="2" id="KW-1185">Reference proteome</keyword>
<organism evidence="2 3">
    <name type="scientific">Romanomermis culicivorax</name>
    <name type="common">Nematode worm</name>
    <dbReference type="NCBI Taxonomy" id="13658"/>
    <lineage>
        <taxon>Eukaryota</taxon>
        <taxon>Metazoa</taxon>
        <taxon>Ecdysozoa</taxon>
        <taxon>Nematoda</taxon>
        <taxon>Enoplea</taxon>
        <taxon>Dorylaimia</taxon>
        <taxon>Mermithida</taxon>
        <taxon>Mermithoidea</taxon>
        <taxon>Mermithidae</taxon>
        <taxon>Romanomermis</taxon>
    </lineage>
</organism>
<feature type="transmembrane region" description="Helical" evidence="1">
    <location>
        <begin position="46"/>
        <end position="71"/>
    </location>
</feature>
<reference evidence="3" key="1">
    <citation type="submission" date="2022-11" db="UniProtKB">
        <authorList>
            <consortium name="WormBaseParasite"/>
        </authorList>
    </citation>
    <scope>IDENTIFICATION</scope>
</reference>
<proteinExistence type="predicted"/>
<evidence type="ECO:0000256" key="1">
    <source>
        <dbReference type="SAM" id="Phobius"/>
    </source>
</evidence>